<evidence type="ECO:0000256" key="2">
    <source>
        <dbReference type="ARBA" id="ARBA00022729"/>
    </source>
</evidence>
<dbReference type="SUPFAM" id="SSF49785">
    <property type="entry name" value="Galactose-binding domain-like"/>
    <property type="match status" value="1"/>
</dbReference>
<proteinExistence type="inferred from homology"/>
<dbReference type="Proteomes" id="UP000199393">
    <property type="component" value="Chromosome I"/>
</dbReference>
<dbReference type="PATRIC" id="fig|307121.4.peg.76"/>
<keyword evidence="4" id="KW-1015">Disulfide bond</keyword>
<dbReference type="Gene3D" id="3.20.20.80">
    <property type="entry name" value="Glycosidases"/>
    <property type="match status" value="1"/>
</dbReference>
<dbReference type="Pfam" id="PF13385">
    <property type="entry name" value="Laminin_G_3"/>
    <property type="match status" value="1"/>
</dbReference>
<dbReference type="InterPro" id="IPR006558">
    <property type="entry name" value="LamG-like"/>
</dbReference>
<dbReference type="InterPro" id="IPR006104">
    <property type="entry name" value="Glyco_hydro_2_N"/>
</dbReference>
<dbReference type="EMBL" id="LT598496">
    <property type="protein sequence ID" value="SBV24646.1"/>
    <property type="molecule type" value="Genomic_DNA"/>
</dbReference>
<feature type="signal peptide" evidence="6">
    <location>
        <begin position="1"/>
        <end position="32"/>
    </location>
</feature>
<dbReference type="SUPFAM" id="SSF51445">
    <property type="entry name" value="(Trans)glycosidases"/>
    <property type="match status" value="1"/>
</dbReference>
<evidence type="ECO:0000313" key="9">
    <source>
        <dbReference type="Proteomes" id="UP000199393"/>
    </source>
</evidence>
<feature type="domain" description="LamG-like jellyroll fold" evidence="7">
    <location>
        <begin position="701"/>
        <end position="833"/>
    </location>
</feature>
<dbReference type="Gene3D" id="2.60.120.200">
    <property type="match status" value="1"/>
</dbReference>
<comment type="similarity">
    <text evidence="1">Belongs to the glycosyl hydrolase 2 family.</text>
</comment>
<dbReference type="PANTHER" id="PTHR42732:SF2">
    <property type="entry name" value="BETA-MANNOSIDASE"/>
    <property type="match status" value="1"/>
</dbReference>
<gene>
    <name evidence="8" type="ORF">GA0070620_0071</name>
</gene>
<dbReference type="InterPro" id="IPR036156">
    <property type="entry name" value="Beta-gal/glucu_dom_sf"/>
</dbReference>
<sequence length="843" mass="91844">MTRRASSRRWTFLAFATAAVLVVTTAPTAVTAAPQPDAADTGWTKGTPPLSTPWTDDVSPANALPEYPRPQLTRSRWQNLNGVWEFAGAAAGEAPPVGRELAERVLVPYPIESALSGIQRHEDRMWYRRTFTVPERWQVGRGQRLVLHFGAVDYDSKVWVNGHQVATHRGGYDGFDADVTDALRPGGQQELIVWAEDLTDATFQPIGKQRRVGDRGIFYQGSSGIWQTVWMEPISATGAIDSLNLTPDLGDKSLRLRANPTSGAEGLTVEAVAYDGRKAVARVAGPAGTDLTIPIVKPKLWSPDSPFLYDLRVRLFDGRKRVDEVGSYFGMREIGKAKGADGKLRMTLNGKILFHMSTLDQGFWPDGLNTAPTDEALRFDLEQHKVLGFNTVRKHIKVEPGRWYYWADRLGLMVWQDMPATKPGRPTVEWQRQWESELGEMIREHAAHPSIVVWVPFNEGWGEWDRGATGRIADSVKQQDPTRLVNAHSGVNCCDSLGDSGRGDIIDHHQYLGPASPLPTADRVAVDGEHGGMGLEVDGHMWFGEGGAYWMAPDSETLTRRYVENQRDLLRIANTCGVSAGVYTQITDVEHEVNGFFTYDRRVEKMDFDQVRAVNEAVIRSADGTGANVPPPPPGTPGLTGVGYWPLDENAGDTANDEAGNNDGRLVAGPTWTAGKTGSGLLFNGSNQYVDTGRTILDTTASYSASAWVRLDSAAGAFQTVVSQDGASNSAFYLQYSGADRRFAMSFAGVRALAPTTPVAGQWYHLVGVRDAATGQLRLYVDGQLAGQASACLGDGSTGPLVIGRGKFGGNPVDYFDGTIDQVHVYDRALSAADVTALYESGK</sequence>
<evidence type="ECO:0000256" key="4">
    <source>
        <dbReference type="ARBA" id="ARBA00023157"/>
    </source>
</evidence>
<dbReference type="InterPro" id="IPR006102">
    <property type="entry name" value="Ig-like_GH2"/>
</dbReference>
<keyword evidence="2 6" id="KW-0732">Signal</keyword>
<dbReference type="GO" id="GO:0004553">
    <property type="term" value="F:hydrolase activity, hydrolyzing O-glycosyl compounds"/>
    <property type="evidence" value="ECO:0007669"/>
    <property type="project" value="InterPro"/>
</dbReference>
<evidence type="ECO:0000256" key="6">
    <source>
        <dbReference type="SAM" id="SignalP"/>
    </source>
</evidence>
<dbReference type="OrthoDB" id="9762066at2"/>
<dbReference type="InterPro" id="IPR008979">
    <property type="entry name" value="Galactose-bd-like_sf"/>
</dbReference>
<evidence type="ECO:0000256" key="5">
    <source>
        <dbReference type="ARBA" id="ARBA00023295"/>
    </source>
</evidence>
<dbReference type="InterPro" id="IPR013320">
    <property type="entry name" value="ConA-like_dom_sf"/>
</dbReference>
<keyword evidence="5" id="KW-0326">Glycosidase</keyword>
<keyword evidence="3 8" id="KW-0378">Hydrolase</keyword>
<reference evidence="9" key="1">
    <citation type="submission" date="2016-06" db="EMBL/GenBank/DDBJ databases">
        <authorList>
            <person name="Varghese N."/>
        </authorList>
    </citation>
    <scope>NUCLEOTIDE SEQUENCE [LARGE SCALE GENOMIC DNA]</scope>
    <source>
        <strain evidence="9">DSM 45344</strain>
    </source>
</reference>
<dbReference type="GO" id="GO:0005975">
    <property type="term" value="P:carbohydrate metabolic process"/>
    <property type="evidence" value="ECO:0007669"/>
    <property type="project" value="InterPro"/>
</dbReference>
<name>A0A1C3MWE6_9ACTN</name>
<keyword evidence="9" id="KW-1185">Reference proteome</keyword>
<dbReference type="PANTHER" id="PTHR42732">
    <property type="entry name" value="BETA-GALACTOSIDASE"/>
    <property type="match status" value="1"/>
</dbReference>
<dbReference type="SUPFAM" id="SSF49899">
    <property type="entry name" value="Concanavalin A-like lectins/glucanases"/>
    <property type="match status" value="1"/>
</dbReference>
<evidence type="ECO:0000313" key="8">
    <source>
        <dbReference type="EMBL" id="SBV24646.1"/>
    </source>
</evidence>
<evidence type="ECO:0000256" key="1">
    <source>
        <dbReference type="ARBA" id="ARBA00007401"/>
    </source>
</evidence>
<evidence type="ECO:0000256" key="3">
    <source>
        <dbReference type="ARBA" id="ARBA00022801"/>
    </source>
</evidence>
<organism evidence="8 9">
    <name type="scientific">Micromonospora krabiensis</name>
    <dbReference type="NCBI Taxonomy" id="307121"/>
    <lineage>
        <taxon>Bacteria</taxon>
        <taxon>Bacillati</taxon>
        <taxon>Actinomycetota</taxon>
        <taxon>Actinomycetes</taxon>
        <taxon>Micromonosporales</taxon>
        <taxon>Micromonosporaceae</taxon>
        <taxon>Micromonospora</taxon>
    </lineage>
</organism>
<dbReference type="Gene3D" id="2.60.120.260">
    <property type="entry name" value="Galactose-binding domain-like"/>
    <property type="match status" value="1"/>
</dbReference>
<dbReference type="Pfam" id="PF00703">
    <property type="entry name" value="Glyco_hydro_2"/>
    <property type="match status" value="1"/>
</dbReference>
<dbReference type="STRING" id="307121.GA0070620_0071"/>
<dbReference type="InterPro" id="IPR013783">
    <property type="entry name" value="Ig-like_fold"/>
</dbReference>
<dbReference type="SMART" id="SM00560">
    <property type="entry name" value="LamGL"/>
    <property type="match status" value="1"/>
</dbReference>
<dbReference type="AlphaFoldDB" id="A0A1C3MWE6"/>
<dbReference type="InterPro" id="IPR051913">
    <property type="entry name" value="GH2_Domain-Containing"/>
</dbReference>
<accession>A0A1C3MWE6</accession>
<evidence type="ECO:0000259" key="7">
    <source>
        <dbReference type="SMART" id="SM00560"/>
    </source>
</evidence>
<dbReference type="RefSeq" id="WP_091587340.1">
    <property type="nucleotide sequence ID" value="NZ_JBHRWG010000002.1"/>
</dbReference>
<dbReference type="Gene3D" id="2.60.40.10">
    <property type="entry name" value="Immunoglobulins"/>
    <property type="match status" value="1"/>
</dbReference>
<feature type="chain" id="PRO_5008678385" evidence="6">
    <location>
        <begin position="33"/>
        <end position="843"/>
    </location>
</feature>
<dbReference type="SUPFAM" id="SSF49303">
    <property type="entry name" value="beta-Galactosidase/glucuronidase domain"/>
    <property type="match status" value="1"/>
</dbReference>
<dbReference type="InterPro" id="IPR017853">
    <property type="entry name" value="GH"/>
</dbReference>
<dbReference type="Pfam" id="PF02837">
    <property type="entry name" value="Glyco_hydro_2_N"/>
    <property type="match status" value="1"/>
</dbReference>
<protein>
    <submittedName>
        <fullName evidence="8">Glycosyl hydrolases family 2, TIM barrel domain</fullName>
    </submittedName>
</protein>
<dbReference type="Pfam" id="PF02836">
    <property type="entry name" value="Glyco_hydro_2_C"/>
    <property type="match status" value="1"/>
</dbReference>
<dbReference type="InterPro" id="IPR006103">
    <property type="entry name" value="Glyco_hydro_2_cat"/>
</dbReference>